<accession>A0AAV4EA35</accession>
<organism evidence="1 2">
    <name type="scientific">Elysia marginata</name>
    <dbReference type="NCBI Taxonomy" id="1093978"/>
    <lineage>
        <taxon>Eukaryota</taxon>
        <taxon>Metazoa</taxon>
        <taxon>Spiralia</taxon>
        <taxon>Lophotrochozoa</taxon>
        <taxon>Mollusca</taxon>
        <taxon>Gastropoda</taxon>
        <taxon>Heterobranchia</taxon>
        <taxon>Euthyneura</taxon>
        <taxon>Panpulmonata</taxon>
        <taxon>Sacoglossa</taxon>
        <taxon>Placobranchoidea</taxon>
        <taxon>Plakobranchidae</taxon>
        <taxon>Elysia</taxon>
    </lineage>
</organism>
<dbReference type="Proteomes" id="UP000762676">
    <property type="component" value="Unassembled WGS sequence"/>
</dbReference>
<dbReference type="EMBL" id="BMAT01007098">
    <property type="protein sequence ID" value="GFR57550.1"/>
    <property type="molecule type" value="Genomic_DNA"/>
</dbReference>
<reference evidence="1 2" key="1">
    <citation type="journal article" date="2021" name="Elife">
        <title>Chloroplast acquisition without the gene transfer in kleptoplastic sea slugs, Plakobranchus ocellatus.</title>
        <authorList>
            <person name="Maeda T."/>
            <person name="Takahashi S."/>
            <person name="Yoshida T."/>
            <person name="Shimamura S."/>
            <person name="Takaki Y."/>
            <person name="Nagai Y."/>
            <person name="Toyoda A."/>
            <person name="Suzuki Y."/>
            <person name="Arimoto A."/>
            <person name="Ishii H."/>
            <person name="Satoh N."/>
            <person name="Nishiyama T."/>
            <person name="Hasebe M."/>
            <person name="Maruyama T."/>
            <person name="Minagawa J."/>
            <person name="Obokata J."/>
            <person name="Shigenobu S."/>
        </authorList>
    </citation>
    <scope>NUCLEOTIDE SEQUENCE [LARGE SCALE GENOMIC DNA]</scope>
</reference>
<evidence type="ECO:0000313" key="1">
    <source>
        <dbReference type="EMBL" id="GFR57550.1"/>
    </source>
</evidence>
<comment type="caution">
    <text evidence="1">The sequence shown here is derived from an EMBL/GenBank/DDBJ whole genome shotgun (WGS) entry which is preliminary data.</text>
</comment>
<evidence type="ECO:0000313" key="2">
    <source>
        <dbReference type="Proteomes" id="UP000762676"/>
    </source>
</evidence>
<dbReference type="AlphaFoldDB" id="A0AAV4EA35"/>
<name>A0AAV4EA35_9GAST</name>
<keyword evidence="2" id="KW-1185">Reference proteome</keyword>
<protein>
    <submittedName>
        <fullName evidence="1">Uncharacterized protein</fullName>
    </submittedName>
</protein>
<proteinExistence type="predicted"/>
<gene>
    <name evidence="1" type="ORF">ElyMa_003459100</name>
</gene>
<sequence>MTVSTTVYVPQTLLMTASTTVYVPQTLVMTSATTVYVPLTLVMTAATTVYVPLTLVITASTTVYVPQTLVMTASTKARQTDWLFKFDCHRLQVQSCAKQLLSQKILGQSTVLQGVACILARCSIGKSRRLTTLQATVNEVAESVVTS</sequence>